<dbReference type="InterPro" id="IPR052173">
    <property type="entry name" value="Beta-lactam_resp_regulator"/>
</dbReference>
<protein>
    <recommendedName>
        <fullName evidence="4">Peptidase M56 domain-containing protein</fullName>
    </recommendedName>
</protein>
<evidence type="ECO:0000256" key="1">
    <source>
        <dbReference type="PROSITE-ProRule" id="PRU01360"/>
    </source>
</evidence>
<dbReference type="Proteomes" id="UP001200145">
    <property type="component" value="Unassembled WGS sequence"/>
</dbReference>
<keyword evidence="1 3" id="KW-0812">Transmembrane</keyword>
<dbReference type="PANTHER" id="PTHR34978:SF3">
    <property type="entry name" value="SLR0241 PROTEIN"/>
    <property type="match status" value="1"/>
</dbReference>
<dbReference type="InterPro" id="IPR037066">
    <property type="entry name" value="Plug_dom_sf"/>
</dbReference>
<dbReference type="CDD" id="cd07341">
    <property type="entry name" value="M56_BlaR1_MecR1_like"/>
    <property type="match status" value="1"/>
</dbReference>
<feature type="transmembrane region" description="Helical" evidence="3">
    <location>
        <begin position="91"/>
        <end position="112"/>
    </location>
</feature>
<evidence type="ECO:0000313" key="6">
    <source>
        <dbReference type="Proteomes" id="UP001200145"/>
    </source>
</evidence>
<dbReference type="PROSITE" id="PS52016">
    <property type="entry name" value="TONB_DEPENDENT_REC_3"/>
    <property type="match status" value="1"/>
</dbReference>
<keyword evidence="1" id="KW-1134">Transmembrane beta strand</keyword>
<proteinExistence type="inferred from homology"/>
<evidence type="ECO:0000313" key="5">
    <source>
        <dbReference type="EMBL" id="MCF1713857.1"/>
    </source>
</evidence>
<evidence type="ECO:0000256" key="3">
    <source>
        <dbReference type="SAM" id="Phobius"/>
    </source>
</evidence>
<keyword evidence="6" id="KW-1185">Reference proteome</keyword>
<feature type="domain" description="Peptidase M56" evidence="4">
    <location>
        <begin position="157"/>
        <end position="256"/>
    </location>
</feature>
<comment type="similarity">
    <text evidence="1">Belongs to the TonB-dependent receptor family.</text>
</comment>
<keyword evidence="1" id="KW-0998">Cell outer membrane</keyword>
<dbReference type="InterPro" id="IPR008756">
    <property type="entry name" value="Peptidase_M56"/>
</dbReference>
<comment type="subcellular location">
    <subcellularLocation>
        <location evidence="1">Cell outer membrane</location>
        <topology evidence="1">Multi-pass membrane protein</topology>
    </subcellularLocation>
</comment>
<accession>A0ABS9BFI6</accession>
<reference evidence="5 6" key="1">
    <citation type="submission" date="2022-01" db="EMBL/GenBank/DDBJ databases">
        <title>Flavihumibacter sp. nov., isolated from sediment of a river.</title>
        <authorList>
            <person name="Liu H."/>
        </authorList>
    </citation>
    <scope>NUCLEOTIDE SEQUENCE [LARGE SCALE GENOMIC DNA]</scope>
    <source>
        <strain evidence="5 6">RY-1</strain>
    </source>
</reference>
<feature type="transmembrane region" description="Helical" evidence="3">
    <location>
        <begin position="266"/>
        <end position="284"/>
    </location>
</feature>
<comment type="caution">
    <text evidence="5">The sequence shown here is derived from an EMBL/GenBank/DDBJ whole genome shotgun (WGS) entry which is preliminary data.</text>
</comment>
<evidence type="ECO:0000256" key="2">
    <source>
        <dbReference type="SAM" id="MobiDB-lite"/>
    </source>
</evidence>
<dbReference type="Pfam" id="PF05569">
    <property type="entry name" value="Peptidase_M56"/>
    <property type="match status" value="1"/>
</dbReference>
<gene>
    <name evidence="5" type="ORF">L0U88_04335</name>
</gene>
<dbReference type="RefSeq" id="WP_234864384.1">
    <property type="nucleotide sequence ID" value="NZ_JAKEVY010000001.1"/>
</dbReference>
<dbReference type="PANTHER" id="PTHR34978">
    <property type="entry name" value="POSSIBLE SENSOR-TRANSDUCER PROTEIN BLAR"/>
    <property type="match status" value="1"/>
</dbReference>
<name>A0ABS9BFI6_9BACT</name>
<sequence>MNDMLVYLVKFTISLSLVTIFYQLFLRKLTFYNWNRWYLLVYPLSCFLLPLLDIGWWLEADRVDLSALQQLPALGNWKPSSVAAGTGNFNYWYLLNGIIVAGSIMMALRILMQYLSYRRLSKRAALLGGEDIKLYAVTGNIIPFSFGRSVYVNPALHSEEDLKDIIRHEMVHVRQHHTADMMLAELLLVLNWFNPFAWILRHAIRQNLEFIADRQVLTHGVDRRQYQYLLVKVVGQRNFSMASHLNFSALKTRIVMMNKIRSARIHLVKFAFAVPLAAILLLAFRKKQELQEVPEAVHSPALLRLVQDEGQVQHTNLEHIPELLPGLAGQQNDTVPASKRSYLAGPTDKGYHIRITEKNGIGEVTILDQKKKKVKSMSLDEWNANKALYEQQYGELPPPPLPPPPPPPAPPAPGKTIPVAPAAPVSPATPAPPAPPAAPPAPDKQKLMVISEGDSKVEVDEEQNATITGKRVELQMPKDGGPLYFVNGKEWTKEDVSLIDPNRIKAIHVIKNEQAVVKYGERAKEGVILIDTKSDNAAADPVGKLEPITVTGYAKSEASPLYIVDGQEMSPEEFKKMKPESIESITVYKDKKATERFGAKGKNGVIVVMRKKQ</sequence>
<feature type="compositionally biased region" description="Pro residues" evidence="2">
    <location>
        <begin position="427"/>
        <end position="442"/>
    </location>
</feature>
<feature type="transmembrane region" description="Helical" evidence="3">
    <location>
        <begin position="37"/>
        <end position="58"/>
    </location>
</feature>
<keyword evidence="1" id="KW-0813">Transport</keyword>
<dbReference type="InterPro" id="IPR039426">
    <property type="entry name" value="TonB-dep_rcpt-like"/>
</dbReference>
<keyword evidence="1 3" id="KW-0472">Membrane</keyword>
<keyword evidence="3" id="KW-1133">Transmembrane helix</keyword>
<dbReference type="Gene3D" id="2.170.130.10">
    <property type="entry name" value="TonB-dependent receptor, plug domain"/>
    <property type="match status" value="2"/>
</dbReference>
<feature type="region of interest" description="Disordered" evidence="2">
    <location>
        <begin position="393"/>
        <end position="444"/>
    </location>
</feature>
<organism evidence="5 6">
    <name type="scientific">Flavihumibacter fluminis</name>
    <dbReference type="NCBI Taxonomy" id="2909236"/>
    <lineage>
        <taxon>Bacteria</taxon>
        <taxon>Pseudomonadati</taxon>
        <taxon>Bacteroidota</taxon>
        <taxon>Chitinophagia</taxon>
        <taxon>Chitinophagales</taxon>
        <taxon>Chitinophagaceae</taxon>
        <taxon>Flavihumibacter</taxon>
    </lineage>
</organism>
<evidence type="ECO:0000259" key="4">
    <source>
        <dbReference type="Pfam" id="PF05569"/>
    </source>
</evidence>
<dbReference type="EMBL" id="JAKEVY010000001">
    <property type="protein sequence ID" value="MCF1713857.1"/>
    <property type="molecule type" value="Genomic_DNA"/>
</dbReference>
<feature type="transmembrane region" description="Helical" evidence="3">
    <location>
        <begin position="6"/>
        <end position="25"/>
    </location>
</feature>
<feature type="compositionally biased region" description="Pro residues" evidence="2">
    <location>
        <begin position="396"/>
        <end position="413"/>
    </location>
</feature>